<dbReference type="Proteomes" id="UP000436047">
    <property type="component" value="Unassembled WGS sequence"/>
</dbReference>
<keyword evidence="1" id="KW-0472">Membrane</keyword>
<keyword evidence="1" id="KW-1133">Transmembrane helix</keyword>
<feature type="transmembrane region" description="Helical" evidence="1">
    <location>
        <begin position="149"/>
        <end position="172"/>
    </location>
</feature>
<feature type="transmembrane region" description="Helical" evidence="1">
    <location>
        <begin position="35"/>
        <end position="55"/>
    </location>
</feature>
<sequence length="462" mass="53044">MKLSLKQFTSGVLNFIVFLICMFYMLLSWNKAVTYEGWAVEIAIVSVTLLLYQLATMKSIKCNLYSMIPWFTVLNYIFIFGRIYLKALGYERQLGWNLFLMYSHKDAYHAALYCLCYIQGMFTGMVFFRTSKINNAKLVINNFCNNSKQIGIILLIFTLPFRIYCDVVQIIAQRISGGYVAVVEINGVVGAIAQLFPISIIYLIASNNIRDRQEKIIYLSYCVYSLVIMMLSGDRRYALIGMLAVTLCYVRKKEVKINIKRLILFIIVAILGLSLLTAIRRMRETGAGSLKALNEALIISISEDNIFYELFNEFGLTFYTYMLAFKNIPLVIGYKYGLSYVYAVLSVIPGAYRFANSSIMQNNIYQTIYKIENQALGGAFGQELYGNFGLFAPVVAIFAGYLIQKIAGNDDNNIESTLVKYYSLFYFFINLVRASLAEIVRILFYYFIVIWIINKIFKNHRN</sequence>
<reference evidence="2 3" key="1">
    <citation type="submission" date="2019-08" db="EMBL/GenBank/DDBJ databases">
        <title>In-depth cultivation of the pig gut microbiome towards novel bacterial diversity and tailored functional studies.</title>
        <authorList>
            <person name="Wylensek D."/>
            <person name="Hitch T.C.A."/>
            <person name="Clavel T."/>
        </authorList>
    </citation>
    <scope>NUCLEOTIDE SEQUENCE [LARGE SCALE GENOMIC DNA]</scope>
    <source>
        <strain evidence="2 3">WCA-389-WT-23B</strain>
    </source>
</reference>
<dbReference type="EMBL" id="VUMI01000001">
    <property type="protein sequence ID" value="MSS86920.1"/>
    <property type="molecule type" value="Genomic_DNA"/>
</dbReference>
<evidence type="ECO:0000256" key="1">
    <source>
        <dbReference type="SAM" id="Phobius"/>
    </source>
</evidence>
<feature type="transmembrane region" description="Helical" evidence="1">
    <location>
        <begin position="384"/>
        <end position="404"/>
    </location>
</feature>
<feature type="transmembrane region" description="Helical" evidence="1">
    <location>
        <begin position="12"/>
        <end position="29"/>
    </location>
</feature>
<evidence type="ECO:0000313" key="3">
    <source>
        <dbReference type="Proteomes" id="UP000436047"/>
    </source>
</evidence>
<name>A0A6N7WBU6_9FIRM</name>
<feature type="transmembrane region" description="Helical" evidence="1">
    <location>
        <begin position="216"/>
        <end position="233"/>
    </location>
</feature>
<comment type="caution">
    <text evidence="2">The sequence shown here is derived from an EMBL/GenBank/DDBJ whole genome shotgun (WGS) entry which is preliminary data.</text>
</comment>
<dbReference type="AlphaFoldDB" id="A0A6N7WBU6"/>
<feature type="transmembrane region" description="Helical" evidence="1">
    <location>
        <begin position="262"/>
        <end position="279"/>
    </location>
</feature>
<feature type="transmembrane region" description="Helical" evidence="1">
    <location>
        <begin position="424"/>
        <end position="453"/>
    </location>
</feature>
<dbReference type="RefSeq" id="WP_154463002.1">
    <property type="nucleotide sequence ID" value="NZ_VUMI01000001.1"/>
</dbReference>
<feature type="transmembrane region" description="Helical" evidence="1">
    <location>
        <begin position="107"/>
        <end position="128"/>
    </location>
</feature>
<evidence type="ECO:0000313" key="2">
    <source>
        <dbReference type="EMBL" id="MSS86920.1"/>
    </source>
</evidence>
<organism evidence="2 3">
    <name type="scientific">Eisenbergiella porci</name>
    <dbReference type="NCBI Taxonomy" id="2652274"/>
    <lineage>
        <taxon>Bacteria</taxon>
        <taxon>Bacillati</taxon>
        <taxon>Bacillota</taxon>
        <taxon>Clostridia</taxon>
        <taxon>Lachnospirales</taxon>
        <taxon>Lachnospiraceae</taxon>
        <taxon>Eisenbergiella</taxon>
    </lineage>
</organism>
<feature type="transmembrane region" description="Helical" evidence="1">
    <location>
        <begin position="178"/>
        <end position="204"/>
    </location>
</feature>
<accession>A0A6N7WBU6</accession>
<dbReference type="GeneID" id="86051598"/>
<protein>
    <submittedName>
        <fullName evidence="2">O-antigen polysaccharide polymerase Wzy</fullName>
    </submittedName>
</protein>
<keyword evidence="3" id="KW-1185">Reference proteome</keyword>
<gene>
    <name evidence="2" type="ORF">FYJ45_00675</name>
</gene>
<keyword evidence="1" id="KW-0812">Transmembrane</keyword>
<feature type="transmembrane region" description="Helical" evidence="1">
    <location>
        <begin position="67"/>
        <end position="87"/>
    </location>
</feature>
<dbReference type="InterPro" id="IPR029468">
    <property type="entry name" value="O-ag_pol_Wzy"/>
</dbReference>
<proteinExistence type="predicted"/>
<dbReference type="Pfam" id="PF14296">
    <property type="entry name" value="O-ag_pol_Wzy"/>
    <property type="match status" value="1"/>
</dbReference>